<organism evidence="2 3">
    <name type="scientific">Plesiocystis pacifica SIR-1</name>
    <dbReference type="NCBI Taxonomy" id="391625"/>
    <lineage>
        <taxon>Bacteria</taxon>
        <taxon>Pseudomonadati</taxon>
        <taxon>Myxococcota</taxon>
        <taxon>Polyangia</taxon>
        <taxon>Nannocystales</taxon>
        <taxon>Nannocystaceae</taxon>
        <taxon>Plesiocystis</taxon>
    </lineage>
</organism>
<evidence type="ECO:0000256" key="1">
    <source>
        <dbReference type="SAM" id="Phobius"/>
    </source>
</evidence>
<accession>A6G353</accession>
<dbReference type="STRING" id="391625.PPSIR1_16490"/>
<sequence length="80" mass="8021">MRYVCSQCHTQFDGAALSSGADEDGGEHSGHGEGLACPNCKAEAGLEVVVEGVAPAMRYFGTVIGIALVGVVGTILALVG</sequence>
<keyword evidence="3" id="KW-1185">Reference proteome</keyword>
<reference evidence="2 3" key="1">
    <citation type="submission" date="2007-06" db="EMBL/GenBank/DDBJ databases">
        <authorList>
            <person name="Shimkets L."/>
            <person name="Ferriera S."/>
            <person name="Johnson J."/>
            <person name="Kravitz S."/>
            <person name="Beeson K."/>
            <person name="Sutton G."/>
            <person name="Rogers Y.-H."/>
            <person name="Friedman R."/>
            <person name="Frazier M."/>
            <person name="Venter J.C."/>
        </authorList>
    </citation>
    <scope>NUCLEOTIDE SEQUENCE [LARGE SCALE GENOMIC DNA]</scope>
    <source>
        <strain evidence="2 3">SIR-1</strain>
    </source>
</reference>
<dbReference type="EMBL" id="ABCS01000017">
    <property type="protein sequence ID" value="EDM79678.1"/>
    <property type="molecule type" value="Genomic_DNA"/>
</dbReference>
<comment type="caution">
    <text evidence="2">The sequence shown here is derived from an EMBL/GenBank/DDBJ whole genome shotgun (WGS) entry which is preliminary data.</text>
</comment>
<keyword evidence="1" id="KW-0472">Membrane</keyword>
<keyword evidence="1" id="KW-1133">Transmembrane helix</keyword>
<dbReference type="AlphaFoldDB" id="A6G353"/>
<feature type="transmembrane region" description="Helical" evidence="1">
    <location>
        <begin position="59"/>
        <end position="79"/>
    </location>
</feature>
<name>A6G353_9BACT</name>
<protein>
    <submittedName>
        <fullName evidence="2">Uncharacterized protein</fullName>
    </submittedName>
</protein>
<keyword evidence="1" id="KW-0812">Transmembrane</keyword>
<evidence type="ECO:0000313" key="2">
    <source>
        <dbReference type="EMBL" id="EDM79678.1"/>
    </source>
</evidence>
<gene>
    <name evidence="2" type="ORF">PPSIR1_16490</name>
</gene>
<proteinExistence type="predicted"/>
<dbReference type="Proteomes" id="UP000005801">
    <property type="component" value="Unassembled WGS sequence"/>
</dbReference>
<dbReference type="RefSeq" id="WP_006971152.1">
    <property type="nucleotide sequence ID" value="NZ_ABCS01000017.1"/>
</dbReference>
<evidence type="ECO:0000313" key="3">
    <source>
        <dbReference type="Proteomes" id="UP000005801"/>
    </source>
</evidence>